<dbReference type="PANTHER" id="PTHR11895">
    <property type="entry name" value="TRANSAMIDASE"/>
    <property type="match status" value="1"/>
</dbReference>
<name>A0AA96WIT2_9CYAN</name>
<feature type="domain" description="Amidase" evidence="2">
    <location>
        <begin position="27"/>
        <end position="448"/>
    </location>
</feature>
<dbReference type="InterPro" id="IPR000120">
    <property type="entry name" value="Amidase"/>
</dbReference>
<dbReference type="SUPFAM" id="SSF75304">
    <property type="entry name" value="Amidase signature (AS) enzymes"/>
    <property type="match status" value="1"/>
</dbReference>
<organism evidence="3">
    <name type="scientific">Leptolyngbya sp. NK1-12</name>
    <dbReference type="NCBI Taxonomy" id="2547451"/>
    <lineage>
        <taxon>Bacteria</taxon>
        <taxon>Bacillati</taxon>
        <taxon>Cyanobacteriota</taxon>
        <taxon>Cyanophyceae</taxon>
        <taxon>Leptolyngbyales</taxon>
        <taxon>Leptolyngbyaceae</taxon>
        <taxon>Leptolyngbya group</taxon>
        <taxon>Leptolyngbya</taxon>
    </lineage>
</organism>
<protein>
    <submittedName>
        <fullName evidence="3">Amidase</fullName>
    </submittedName>
</protein>
<dbReference type="GO" id="GO:0003824">
    <property type="term" value="F:catalytic activity"/>
    <property type="evidence" value="ECO:0007669"/>
    <property type="project" value="InterPro"/>
</dbReference>
<comment type="similarity">
    <text evidence="1">Belongs to the amidase family.</text>
</comment>
<dbReference type="PROSITE" id="PS00571">
    <property type="entry name" value="AMIDASES"/>
    <property type="match status" value="1"/>
</dbReference>
<dbReference type="InterPro" id="IPR020556">
    <property type="entry name" value="Amidase_CS"/>
</dbReference>
<accession>A0AA96WIT2</accession>
<evidence type="ECO:0000259" key="2">
    <source>
        <dbReference type="Pfam" id="PF01425"/>
    </source>
</evidence>
<dbReference type="AlphaFoldDB" id="A0AA96WIT2"/>
<gene>
    <name evidence="3" type="ORF">HJG54_04240</name>
</gene>
<evidence type="ECO:0000256" key="1">
    <source>
        <dbReference type="ARBA" id="ARBA00009199"/>
    </source>
</evidence>
<dbReference type="InterPro" id="IPR023631">
    <property type="entry name" value="Amidase_dom"/>
</dbReference>
<dbReference type="EMBL" id="CP053586">
    <property type="protein sequence ID" value="WNZ22151.1"/>
    <property type="molecule type" value="Genomic_DNA"/>
</dbReference>
<proteinExistence type="inferred from homology"/>
<dbReference type="Gene3D" id="3.90.1300.10">
    <property type="entry name" value="Amidase signature (AS) domain"/>
    <property type="match status" value="1"/>
</dbReference>
<reference evidence="3" key="1">
    <citation type="submission" date="2020-05" db="EMBL/GenBank/DDBJ databases">
        <authorList>
            <person name="Zhu T."/>
            <person name="Keshari N."/>
            <person name="Lu X."/>
        </authorList>
    </citation>
    <scope>NUCLEOTIDE SEQUENCE</scope>
    <source>
        <strain evidence="3">NK1-12</strain>
    </source>
</reference>
<dbReference type="Pfam" id="PF01425">
    <property type="entry name" value="Amidase"/>
    <property type="match status" value="1"/>
</dbReference>
<dbReference type="PANTHER" id="PTHR11895:SF7">
    <property type="entry name" value="GLUTAMYL-TRNA(GLN) AMIDOTRANSFERASE SUBUNIT A, MITOCHONDRIAL"/>
    <property type="match status" value="1"/>
</dbReference>
<dbReference type="InterPro" id="IPR036928">
    <property type="entry name" value="AS_sf"/>
</dbReference>
<evidence type="ECO:0000313" key="3">
    <source>
        <dbReference type="EMBL" id="WNZ22151.1"/>
    </source>
</evidence>
<sequence>MNSTDLAFTSALEQAQLIRNKVISPLELTQLHLDRIQTLDASLNSFFTVMAERAIAEAKAKTEQLAAPQADSSSLPTFFGVPIAIKDFAPVAGVPCTYGIHLLKKRIATEDAGLVTRIRQAGFTILGKTATSEIGTSPYPESRGFPPTRNPWNLSYTSGGSSGGSAAAVAAGLCAIAQGGDAGGSVRIPAACCGLVGIKASRGRISSAPLGEKLGGFGVEGSIARTVADAAALLDVMSGYVLGDPYWLPSPPTSFLEATKQSPANLRIGFAATIQPVGTAHPLCAQAVVETVKVLENLGHLIEPIDLDFSELIDPLKIIWQATVDVGVPRIFLGKLNRLLLKRSRSLPSGAYPQAMMKLNQLARRLIADFNEVDVLVLPVLMHPTIRVGEWAKLRAAKELENIIRWIAPCPPFNVTGQPAIVIPAGFTPDGLPLGVQLVGRPGAETTIIAVAAQLERATSWNQHHPPLHWQDQKAVGAAKLK</sequence>
<dbReference type="RefSeq" id="WP_316433542.1">
    <property type="nucleotide sequence ID" value="NZ_CP053586.1"/>
</dbReference>